<feature type="compositionally biased region" description="Low complexity" evidence="1">
    <location>
        <begin position="622"/>
        <end position="641"/>
    </location>
</feature>
<feature type="compositionally biased region" description="Polar residues" evidence="1">
    <location>
        <begin position="595"/>
        <end position="611"/>
    </location>
</feature>
<feature type="compositionally biased region" description="Basic and acidic residues" evidence="1">
    <location>
        <begin position="519"/>
        <end position="531"/>
    </location>
</feature>
<dbReference type="SUPFAM" id="SSF53098">
    <property type="entry name" value="Ribonuclease H-like"/>
    <property type="match status" value="1"/>
</dbReference>
<organism evidence="3 4">
    <name type="scientific">Chionoecetes opilio</name>
    <name type="common">Atlantic snow crab</name>
    <name type="synonym">Cancer opilio</name>
    <dbReference type="NCBI Taxonomy" id="41210"/>
    <lineage>
        <taxon>Eukaryota</taxon>
        <taxon>Metazoa</taxon>
        <taxon>Ecdysozoa</taxon>
        <taxon>Arthropoda</taxon>
        <taxon>Crustacea</taxon>
        <taxon>Multicrustacea</taxon>
        <taxon>Malacostraca</taxon>
        <taxon>Eumalacostraca</taxon>
        <taxon>Eucarida</taxon>
        <taxon>Decapoda</taxon>
        <taxon>Pleocyemata</taxon>
        <taxon>Brachyura</taxon>
        <taxon>Eubrachyura</taxon>
        <taxon>Majoidea</taxon>
        <taxon>Majidae</taxon>
        <taxon>Chionoecetes</taxon>
    </lineage>
</organism>
<feature type="domain" description="RNase H type-1" evidence="2">
    <location>
        <begin position="78"/>
        <end position="209"/>
    </location>
</feature>
<dbReference type="GO" id="GO:0004523">
    <property type="term" value="F:RNA-DNA hybrid ribonuclease activity"/>
    <property type="evidence" value="ECO:0007669"/>
    <property type="project" value="InterPro"/>
</dbReference>
<feature type="compositionally biased region" description="Polar residues" evidence="1">
    <location>
        <begin position="508"/>
        <end position="518"/>
    </location>
</feature>
<dbReference type="InterPro" id="IPR002156">
    <property type="entry name" value="RNaseH_domain"/>
</dbReference>
<comment type="caution">
    <text evidence="3">The sequence shown here is derived from an EMBL/GenBank/DDBJ whole genome shotgun (WGS) entry which is preliminary data.</text>
</comment>
<dbReference type="PANTHER" id="PTHR19446">
    <property type="entry name" value="REVERSE TRANSCRIPTASES"/>
    <property type="match status" value="1"/>
</dbReference>
<dbReference type="AlphaFoldDB" id="A0A8J8WD63"/>
<evidence type="ECO:0000313" key="3">
    <source>
        <dbReference type="EMBL" id="KAG0692755.1"/>
    </source>
</evidence>
<reference evidence="3" key="1">
    <citation type="submission" date="2020-07" db="EMBL/GenBank/DDBJ databases">
        <title>The High-quality genome of the commercially important snow crab, Chionoecetes opilio.</title>
        <authorList>
            <person name="Jeong J.-H."/>
            <person name="Ryu S."/>
        </authorList>
    </citation>
    <scope>NUCLEOTIDE SEQUENCE</scope>
    <source>
        <strain evidence="3">MADBK_172401_WGS</strain>
        <tissue evidence="3">Digestive gland</tissue>
    </source>
</reference>
<feature type="region of interest" description="Disordered" evidence="1">
    <location>
        <begin position="325"/>
        <end position="380"/>
    </location>
</feature>
<feature type="region of interest" description="Disordered" evidence="1">
    <location>
        <begin position="593"/>
        <end position="750"/>
    </location>
</feature>
<proteinExistence type="predicted"/>
<dbReference type="PROSITE" id="PS50879">
    <property type="entry name" value="RNASE_H_1"/>
    <property type="match status" value="1"/>
</dbReference>
<feature type="region of interest" description="Disordered" evidence="1">
    <location>
        <begin position="411"/>
        <end position="435"/>
    </location>
</feature>
<dbReference type="GO" id="GO:0003676">
    <property type="term" value="F:nucleic acid binding"/>
    <property type="evidence" value="ECO:0007669"/>
    <property type="project" value="InterPro"/>
</dbReference>
<protein>
    <submittedName>
        <fullName evidence="3">Gag-Pol polyprotein</fullName>
    </submittedName>
</protein>
<feature type="compositionally biased region" description="Basic residues" evidence="1">
    <location>
        <begin position="415"/>
        <end position="426"/>
    </location>
</feature>
<dbReference type="OrthoDB" id="6373941at2759"/>
<dbReference type="Proteomes" id="UP000770661">
    <property type="component" value="Unassembled WGS sequence"/>
</dbReference>
<feature type="compositionally biased region" description="Basic and acidic residues" evidence="1">
    <location>
        <begin position="688"/>
        <end position="699"/>
    </location>
</feature>
<dbReference type="InterPro" id="IPR012337">
    <property type="entry name" value="RNaseH-like_sf"/>
</dbReference>
<dbReference type="CDD" id="cd09276">
    <property type="entry name" value="Rnase_HI_RT_non_LTR"/>
    <property type="match status" value="1"/>
</dbReference>
<feature type="compositionally biased region" description="Pro residues" evidence="1">
    <location>
        <begin position="654"/>
        <end position="664"/>
    </location>
</feature>
<feature type="region of interest" description="Disordered" evidence="1">
    <location>
        <begin position="490"/>
        <end position="570"/>
    </location>
</feature>
<sequence>MITNAGSDGHSALLTLFNASWEACKLPLKWKEATIIPIPKPKDPGAMRPISLLSCVGKTMERIVLNRLTWAVMDDLTTPASLTIYTDGSVDPATGAAGAAFVSGQTKKQWRLTDGASCLQAELVAIRGALHHALESHSPHVIIHTDSKSSIQALRDTQPQDNIHLLTSTLLLTQRLAARGCKITLNWVPSHVGLSGNEAADRAAKSAAALPSPTTAVLPSLSQTLLKIKSASHALSRQQHEATVALSSPSASWYAAATAYHPLPQDPSIPPHVRDRLHRLRLGFPCFEEIRQGDVDITCDHCQVTSPFALQHYLLKCKATSHLRERLPPHPQPGHPDQLLQLPESPVRRHSTSEGDRRAATLDREPPTPAHDKEKKGHRSAWGMVGHLRPRWTNWGRGGPAGIKVKNMISTRRDSVRKKSSSAHRKSTVERPCRDPHTGMAVEITAASDPEDYEVDYDGPAGDTVDPGGFAMDGSEVDWEVSGVWLGPEEEEVPALPSPSLGVRRSKPQLTITVPSSEDLTHVQQVREKPRPPPRSPETRRRKISPSQHLDPRTPLLLPLTPPSPRRASHWTKVKKAFLTGQQHQHLKAELQVAGGSSSLPPSPNKKTTFNFDAPPDHLCVAASLLDDSSSPSMSLEASPDTLHSHSHSASTPSPQPQPTPSPQPSQGQHSGMQRNLADLQKSLSGEFNRRLQEWEKLKSGAGPGSQAPAPSSGVPAASAHTEDNLPHEFRKKLHEWEKMKERERVSNQV</sequence>
<dbReference type="EMBL" id="JACEEZ010026447">
    <property type="protein sequence ID" value="KAG0692755.1"/>
    <property type="molecule type" value="Genomic_DNA"/>
</dbReference>
<dbReference type="Gene3D" id="3.30.420.10">
    <property type="entry name" value="Ribonuclease H-like superfamily/Ribonuclease H"/>
    <property type="match status" value="1"/>
</dbReference>
<keyword evidence="4" id="KW-1185">Reference proteome</keyword>
<feature type="compositionally biased region" description="Basic and acidic residues" evidence="1">
    <location>
        <begin position="351"/>
        <end position="375"/>
    </location>
</feature>
<evidence type="ECO:0000313" key="4">
    <source>
        <dbReference type="Proteomes" id="UP000770661"/>
    </source>
</evidence>
<feature type="compositionally biased region" description="Basic and acidic residues" evidence="1">
    <location>
        <begin position="721"/>
        <end position="750"/>
    </location>
</feature>
<name>A0A8J8WD63_CHIOP</name>
<accession>A0A8J8WD63</accession>
<dbReference type="Pfam" id="PF00075">
    <property type="entry name" value="RNase_H"/>
    <property type="match status" value="1"/>
</dbReference>
<evidence type="ECO:0000259" key="2">
    <source>
        <dbReference type="PROSITE" id="PS50879"/>
    </source>
</evidence>
<feature type="compositionally biased region" description="Low complexity" evidence="1">
    <location>
        <begin position="705"/>
        <end position="720"/>
    </location>
</feature>
<evidence type="ECO:0000256" key="1">
    <source>
        <dbReference type="SAM" id="MobiDB-lite"/>
    </source>
</evidence>
<gene>
    <name evidence="3" type="primary">gag-pol_14</name>
    <name evidence="3" type="ORF">GWK47_027755</name>
</gene>
<dbReference type="InterPro" id="IPR036397">
    <property type="entry name" value="RNaseH_sf"/>
</dbReference>